<dbReference type="InterPro" id="IPR036028">
    <property type="entry name" value="SH3-like_dom_sf"/>
</dbReference>
<feature type="compositionally biased region" description="Low complexity" evidence="3">
    <location>
        <begin position="165"/>
        <end position="181"/>
    </location>
</feature>
<dbReference type="AlphaFoldDB" id="A0A8H7E5Y8"/>
<dbReference type="GO" id="GO:0110085">
    <property type="term" value="C:mitotic actomyosin contractile ring"/>
    <property type="evidence" value="ECO:0007669"/>
    <property type="project" value="TreeGrafter"/>
</dbReference>
<comment type="caution">
    <text evidence="5">The sequence shown here is derived from an EMBL/GenBank/DDBJ whole genome shotgun (WGS) entry which is preliminary data.</text>
</comment>
<feature type="compositionally biased region" description="Polar residues" evidence="3">
    <location>
        <begin position="126"/>
        <end position="141"/>
    </location>
</feature>
<accession>A0A8H7E5Y8</accession>
<proteinExistence type="predicted"/>
<dbReference type="OrthoDB" id="6129702at2759"/>
<dbReference type="PANTHER" id="PTHR46333">
    <property type="entry name" value="CYTOKINESIS PROTEIN 3"/>
    <property type="match status" value="1"/>
</dbReference>
<feature type="compositionally biased region" description="Polar residues" evidence="3">
    <location>
        <begin position="153"/>
        <end position="163"/>
    </location>
</feature>
<dbReference type="Gene3D" id="3.10.620.30">
    <property type="match status" value="1"/>
</dbReference>
<feature type="region of interest" description="Disordered" evidence="3">
    <location>
        <begin position="442"/>
        <end position="487"/>
    </location>
</feature>
<feature type="region of interest" description="Disordered" evidence="3">
    <location>
        <begin position="78"/>
        <end position="423"/>
    </location>
</feature>
<dbReference type="SMART" id="SM00460">
    <property type="entry name" value="TGc"/>
    <property type="match status" value="1"/>
</dbReference>
<reference evidence="5" key="1">
    <citation type="submission" date="2020-02" db="EMBL/GenBank/DDBJ databases">
        <authorList>
            <person name="Palmer J.M."/>
        </authorList>
    </citation>
    <scope>NUCLEOTIDE SEQUENCE</scope>
    <source>
        <strain evidence="5">EPUS1.4</strain>
        <tissue evidence="5">Thallus</tissue>
    </source>
</reference>
<dbReference type="Proteomes" id="UP000606974">
    <property type="component" value="Unassembled WGS sequence"/>
</dbReference>
<dbReference type="EMBL" id="JAACFV010000059">
    <property type="protein sequence ID" value="KAF7508031.1"/>
    <property type="molecule type" value="Genomic_DNA"/>
</dbReference>
<feature type="domain" description="SH3" evidence="4">
    <location>
        <begin position="11"/>
        <end position="73"/>
    </location>
</feature>
<dbReference type="InterPro" id="IPR052557">
    <property type="entry name" value="CAP/Cytokinesis_protein"/>
</dbReference>
<feature type="compositionally biased region" description="Polar residues" evidence="3">
    <location>
        <begin position="342"/>
        <end position="356"/>
    </location>
</feature>
<protein>
    <recommendedName>
        <fullName evidence="4">SH3 domain-containing protein</fullName>
    </recommendedName>
</protein>
<dbReference type="SUPFAM" id="SSF50044">
    <property type="entry name" value="SH3-domain"/>
    <property type="match status" value="1"/>
</dbReference>
<dbReference type="CDD" id="cd11889">
    <property type="entry name" value="SH3_Cyk3p-like"/>
    <property type="match status" value="1"/>
</dbReference>
<dbReference type="SUPFAM" id="SSF54001">
    <property type="entry name" value="Cysteine proteinases"/>
    <property type="match status" value="1"/>
</dbReference>
<dbReference type="InterPro" id="IPR038765">
    <property type="entry name" value="Papain-like_cys_pep_sf"/>
</dbReference>
<dbReference type="FunFam" id="2.30.30.40:FF:000168">
    <property type="entry name" value="SH3 domain protein (Cyk3)"/>
    <property type="match status" value="1"/>
</dbReference>
<keyword evidence="1 2" id="KW-0728">SH3 domain</keyword>
<dbReference type="FunFam" id="3.10.620.30:FF:000005">
    <property type="entry name" value="SH3 domain protein (Cyk3), putative"/>
    <property type="match status" value="1"/>
</dbReference>
<evidence type="ECO:0000256" key="3">
    <source>
        <dbReference type="SAM" id="MobiDB-lite"/>
    </source>
</evidence>
<dbReference type="GO" id="GO:0140278">
    <property type="term" value="P:mitotic division septum assembly"/>
    <property type="evidence" value="ECO:0007669"/>
    <property type="project" value="TreeGrafter"/>
</dbReference>
<dbReference type="InterPro" id="IPR001452">
    <property type="entry name" value="SH3_domain"/>
</dbReference>
<evidence type="ECO:0000256" key="1">
    <source>
        <dbReference type="ARBA" id="ARBA00022443"/>
    </source>
</evidence>
<dbReference type="PROSITE" id="PS50002">
    <property type="entry name" value="SH3"/>
    <property type="match status" value="1"/>
</dbReference>
<dbReference type="InterPro" id="IPR035553">
    <property type="entry name" value="Cyk3_SH3"/>
</dbReference>
<feature type="compositionally biased region" description="Polar residues" evidence="3">
    <location>
        <begin position="467"/>
        <end position="477"/>
    </location>
</feature>
<dbReference type="InterPro" id="IPR002931">
    <property type="entry name" value="Transglutaminase-like"/>
</dbReference>
<evidence type="ECO:0000313" key="5">
    <source>
        <dbReference type="EMBL" id="KAF7508031.1"/>
    </source>
</evidence>
<gene>
    <name evidence="5" type="ORF">GJ744_009613</name>
</gene>
<name>A0A8H7E5Y8_9EURO</name>
<feature type="compositionally biased region" description="Basic and acidic residues" evidence="3">
    <location>
        <begin position="329"/>
        <end position="341"/>
    </location>
</feature>
<feature type="compositionally biased region" description="Low complexity" evidence="3">
    <location>
        <begin position="395"/>
        <end position="423"/>
    </location>
</feature>
<evidence type="ECO:0000256" key="2">
    <source>
        <dbReference type="PROSITE-ProRule" id="PRU00192"/>
    </source>
</evidence>
<dbReference type="PANTHER" id="PTHR46333:SF2">
    <property type="entry name" value="CYTOKINESIS PROTEIN 3"/>
    <property type="match status" value="1"/>
</dbReference>
<organism evidence="5 6">
    <name type="scientific">Endocarpon pusillum</name>
    <dbReference type="NCBI Taxonomy" id="364733"/>
    <lineage>
        <taxon>Eukaryota</taxon>
        <taxon>Fungi</taxon>
        <taxon>Dikarya</taxon>
        <taxon>Ascomycota</taxon>
        <taxon>Pezizomycotina</taxon>
        <taxon>Eurotiomycetes</taxon>
        <taxon>Chaetothyriomycetidae</taxon>
        <taxon>Verrucariales</taxon>
        <taxon>Verrucariaceae</taxon>
        <taxon>Endocarpon</taxon>
    </lineage>
</organism>
<evidence type="ECO:0000259" key="4">
    <source>
        <dbReference type="PROSITE" id="PS50002"/>
    </source>
</evidence>
<dbReference type="Gene3D" id="2.30.30.40">
    <property type="entry name" value="SH3 Domains"/>
    <property type="match status" value="1"/>
</dbReference>
<dbReference type="Pfam" id="PF01841">
    <property type="entry name" value="Transglut_core"/>
    <property type="match status" value="1"/>
</dbReference>
<evidence type="ECO:0000313" key="6">
    <source>
        <dbReference type="Proteomes" id="UP000606974"/>
    </source>
</evidence>
<dbReference type="InterPro" id="IPR056409">
    <property type="entry name" value="Ig_CYK3_C"/>
</dbReference>
<feature type="compositionally biased region" description="Polar residues" evidence="3">
    <location>
        <begin position="78"/>
        <end position="102"/>
    </location>
</feature>
<keyword evidence="6" id="KW-1185">Reference proteome</keyword>
<sequence length="1163" mass="126350">MASTPPELPTRFPCWCRAVYSWGGETDKDLGFIEGDLIECLNAGDGSWWVGRLRRDRRMMGSFPSNFVIVLDESFQPASRASSPMPESSPQKSAAANQNRAASPQPPKQKPSACRKPFQGYKKATSPGSQAQNNTVPSLTQEQEERYDPRNPPSTVLWTQGSHLRSPSRSPSPMPLADLSSSPPPPPPPHRVAVASHRGRTPSPLPQHTYRKPQNFARTPSPGIASMNGHTPPMVRDAMDDVMSSLDDMGTTRQAPQPQAPFNPWSPEAFHDLHQPRSARPNARPVTSLGLGPAGSDFSERYYQNSSRHNSPERDGEGPPQLSNYVQRMESRLRRMQDEKMGSSTEEFQYQESSQPPAVPAKDSRWNSHSLSSKDPQRPSMKSRKSAYELDRTYTTKSSTTNSSSGVRSNATNTSSTTSMTSQSVFSAGGISATSAGSLARRNKWGSLNRRPVTSSGTRGHELRPQTPLTGISYHSSHNSRHGAKSAVGWENPSTFGGSAGGLGGLTTPKLKKSGFFKKLIDGSKTVAASARSSIAVSQAGSGPPSPPKRRLNNGITGIAGGIAATKQGQDAAKEMGLGGGNIGWVNVRRDVNRSNTPGPMELQERAERCQMYDHPVIYPIDELYETAEGDEGADGHPVVDAFQMSNPMFTGVDKAARFITSLPPMITPASLAQGYVCRPHRSDVQRLRAIFTWASERIAWDEDFDGEIDARRVIQSKRGCSHEVAVLVYEMCSAVGIHAQVIRGYLKTPGEDLDLDASIHRPNHYWNCVIVDNEWRMLDCSLASPTNPKRSLYSSVSPSIAEPFYFLTPPLQFCYTHVPTKPIHQHILPPIPPDILLSLPCALPAYFRQSLHLNAYNTSLIRLENLEVATLTLTVPPDIEVVAEIETKSYLHDSDGDLYENGDATVRKRALAQASWYSSSAPPNSSAGALLSKRYTIKAVLPPSEPQGMLKIHAGKRGLMHSSKDIPHPLALAVPIYHTGDNPQYEFLVRHPTPHAMRQDLYVLQPQCRVLGWGETFVFAVRQHGASVVSATGDEAGGLGLARPASPNPSPFARPGSAMSMLSASVAGGSEQGSSIVNAGAAGGVGVGVRVKDKPAKLAVQSPGGKILRLTRKQDLTSRGSGDAEGSVWETVVKVHEKGVWRGLVLADRSARWCVWGEWECV</sequence>
<dbReference type="SMART" id="SM00326">
    <property type="entry name" value="SH3"/>
    <property type="match status" value="1"/>
</dbReference>
<dbReference type="Pfam" id="PF24584">
    <property type="entry name" value="Ig_CYK3_C"/>
    <property type="match status" value="1"/>
</dbReference>